<dbReference type="Gene3D" id="3.40.630.30">
    <property type="match status" value="1"/>
</dbReference>
<accession>A0A4U9QY27</accession>
<dbReference type="EC" id="6.2.1.22" evidence="3"/>
<dbReference type="Proteomes" id="UP000308489">
    <property type="component" value="Chromosome 1"/>
</dbReference>
<dbReference type="InterPro" id="IPR000182">
    <property type="entry name" value="GNAT_dom"/>
</dbReference>
<dbReference type="NCBIfam" id="TIGR00124">
    <property type="entry name" value="cit_ly_ligase"/>
    <property type="match status" value="1"/>
</dbReference>
<reference evidence="5 6" key="1">
    <citation type="submission" date="2019-05" db="EMBL/GenBank/DDBJ databases">
        <authorList>
            <consortium name="Pathogen Informatics"/>
        </authorList>
    </citation>
    <scope>NUCLEOTIDE SEQUENCE [LARGE SCALE GENOMIC DNA]</scope>
    <source>
        <strain evidence="5 6">NCTC503</strain>
    </source>
</reference>
<dbReference type="InterPro" id="IPR005216">
    <property type="entry name" value="Citrate_lyase_ligase"/>
</dbReference>
<dbReference type="Pfam" id="PF08218">
    <property type="entry name" value="Citrate_ly_lig"/>
    <property type="match status" value="1"/>
</dbReference>
<dbReference type="GO" id="GO:0016829">
    <property type="term" value="F:lyase activity"/>
    <property type="evidence" value="ECO:0007669"/>
    <property type="project" value="UniProtKB-KW"/>
</dbReference>
<dbReference type="SMART" id="SM00764">
    <property type="entry name" value="Citrate_ly_lig"/>
    <property type="match status" value="1"/>
</dbReference>
<keyword evidence="5" id="KW-0456">Lyase</keyword>
<keyword evidence="3 5" id="KW-0436">Ligase</keyword>
<protein>
    <recommendedName>
        <fullName evidence="3">[Citrate [pro-3S]-lyase] ligase</fullName>
        <ecNumber evidence="3">6.2.1.22</ecNumber>
    </recommendedName>
</protein>
<dbReference type="SUPFAM" id="SSF55729">
    <property type="entry name" value="Acyl-CoA N-acyltransferases (Nat)"/>
    <property type="match status" value="1"/>
</dbReference>
<dbReference type="PROSITE" id="PS51186">
    <property type="entry name" value="GNAT"/>
    <property type="match status" value="1"/>
</dbReference>
<dbReference type="PANTHER" id="PTHR40599:SF1">
    <property type="entry name" value="[CITRATE [PRO-3S]-LYASE] LIGASE"/>
    <property type="match status" value="1"/>
</dbReference>
<dbReference type="AlphaFoldDB" id="A0A4U9QY27"/>
<dbReference type="GO" id="GO:0008771">
    <property type="term" value="F:[citrate (pro-3S)-lyase] ligase activity"/>
    <property type="evidence" value="ECO:0007669"/>
    <property type="project" value="UniProtKB-EC"/>
</dbReference>
<dbReference type="Gene3D" id="3.40.50.620">
    <property type="entry name" value="HUPs"/>
    <property type="match status" value="1"/>
</dbReference>
<dbReference type="KEGG" id="hhw:NCTC503_00282"/>
<name>A0A4U9QY27_HATHI</name>
<comment type="catalytic activity">
    <reaction evidence="3">
        <text>holo-[citrate lyase ACP] + acetate + ATP = acetyl-[citrate lyase ACP] + AMP + diphosphate</text>
        <dbReference type="Rhea" id="RHEA:23788"/>
        <dbReference type="Rhea" id="RHEA-COMP:10158"/>
        <dbReference type="Rhea" id="RHEA-COMP:13710"/>
        <dbReference type="ChEBI" id="CHEBI:30089"/>
        <dbReference type="ChEBI" id="CHEBI:30616"/>
        <dbReference type="ChEBI" id="CHEBI:33019"/>
        <dbReference type="ChEBI" id="CHEBI:82683"/>
        <dbReference type="ChEBI" id="CHEBI:137976"/>
        <dbReference type="ChEBI" id="CHEBI:456215"/>
        <dbReference type="EC" id="6.2.1.22"/>
    </reaction>
</comment>
<keyword evidence="1 3" id="KW-0547">Nucleotide-binding</keyword>
<feature type="domain" description="N-acetyltransferase" evidence="4">
    <location>
        <begin position="1"/>
        <end position="133"/>
    </location>
</feature>
<dbReference type="RefSeq" id="WP_138209104.1">
    <property type="nucleotide sequence ID" value="NZ_CBCRUQ010000010.1"/>
</dbReference>
<evidence type="ECO:0000256" key="3">
    <source>
        <dbReference type="PIRNR" id="PIRNR005751"/>
    </source>
</evidence>
<dbReference type="InterPro" id="IPR016181">
    <property type="entry name" value="Acyl_CoA_acyltransferase"/>
</dbReference>
<evidence type="ECO:0000256" key="1">
    <source>
        <dbReference type="ARBA" id="ARBA00022741"/>
    </source>
</evidence>
<gene>
    <name evidence="5" type="primary">citC</name>
    <name evidence="5" type="ORF">NCTC503_00282</name>
</gene>
<evidence type="ECO:0000313" key="6">
    <source>
        <dbReference type="Proteomes" id="UP000308489"/>
    </source>
</evidence>
<dbReference type="GO" id="GO:0005524">
    <property type="term" value="F:ATP binding"/>
    <property type="evidence" value="ECO:0007669"/>
    <property type="project" value="UniProtKB-UniRule"/>
</dbReference>
<organism evidence="5 6">
    <name type="scientific">Hathewaya histolytica</name>
    <name type="common">Clostridium histolyticum</name>
    <dbReference type="NCBI Taxonomy" id="1498"/>
    <lineage>
        <taxon>Bacteria</taxon>
        <taxon>Bacillati</taxon>
        <taxon>Bacillota</taxon>
        <taxon>Clostridia</taxon>
        <taxon>Eubacteriales</taxon>
        <taxon>Clostridiaceae</taxon>
        <taxon>Hathewaya</taxon>
    </lineage>
</organism>
<evidence type="ECO:0000313" key="5">
    <source>
        <dbReference type="EMBL" id="VTQ83058.1"/>
    </source>
</evidence>
<keyword evidence="6" id="KW-1185">Reference proteome</keyword>
<proteinExistence type="predicted"/>
<dbReference type="SUPFAM" id="SSF52374">
    <property type="entry name" value="Nucleotidylyl transferase"/>
    <property type="match status" value="1"/>
</dbReference>
<keyword evidence="2 3" id="KW-0067">ATP-binding</keyword>
<evidence type="ECO:0000256" key="2">
    <source>
        <dbReference type="ARBA" id="ARBA00022840"/>
    </source>
</evidence>
<evidence type="ECO:0000259" key="4">
    <source>
        <dbReference type="PROSITE" id="PS51186"/>
    </source>
</evidence>
<sequence>MYEYSIEKVNLNNIEEVSEVREFLLSYDLGLDKDLDYTLVIRKGGNIKGTCSKAKSVLKCFAVSEELRGEGFSEKLITKLNDKLFEEGIYHSFIFTKPDNIPIFTGLGYSLIVEVNKVALLENGMYNIDKYLDKIAKKYNLNDKKQRSALVMNCNPFTFGHRYLIEQASKDAEEVLVFIVQEDKSLFPFNVRYNLVKEGVRDLGNVKVIEGGEYIISSATFPLYFLRKEEDILTAYTKLDSEIFLRYFCSRFNISKRFVGEEPYCKVTRAYNESLEENFRRYNKELIILERKEEEEEKISASKVRELIKHDKLEEVKNLVPRVTYEFLNSIEGREIVEKIKSSNSPH</sequence>
<dbReference type="InterPro" id="IPR013166">
    <property type="entry name" value="Citrate_lyase_ligase_C"/>
</dbReference>
<comment type="function">
    <text evidence="3">Acetylation of prosthetic group (2-(5''-phosphoribosyl)-3'-dephosphocoenzyme-A) of the gamma subunit of citrate lyase.</text>
</comment>
<dbReference type="PIRSF" id="PIRSF005751">
    <property type="entry name" value="Acet_citr_lig"/>
    <property type="match status" value="1"/>
</dbReference>
<dbReference type="InterPro" id="IPR014729">
    <property type="entry name" value="Rossmann-like_a/b/a_fold"/>
</dbReference>
<dbReference type="GO" id="GO:0016747">
    <property type="term" value="F:acyltransferase activity, transferring groups other than amino-acyl groups"/>
    <property type="evidence" value="ECO:0007669"/>
    <property type="project" value="InterPro"/>
</dbReference>
<dbReference type="PANTHER" id="PTHR40599">
    <property type="entry name" value="[CITRATE [PRO-3S]-LYASE] LIGASE"/>
    <property type="match status" value="1"/>
</dbReference>
<dbReference type="OrthoDB" id="9779753at2"/>
<dbReference type="EMBL" id="LR590481">
    <property type="protein sequence ID" value="VTQ83058.1"/>
    <property type="molecule type" value="Genomic_DNA"/>
</dbReference>